<dbReference type="EMBL" id="JAKCXM010000516">
    <property type="protein sequence ID" value="KAJ0393223.1"/>
    <property type="molecule type" value="Genomic_DNA"/>
</dbReference>
<gene>
    <name evidence="1" type="ORF">P43SY_000933</name>
</gene>
<reference evidence="1" key="1">
    <citation type="submission" date="2021-12" db="EMBL/GenBank/DDBJ databases">
        <title>Prjna785345.</title>
        <authorList>
            <person name="Rujirawat T."/>
            <person name="Krajaejun T."/>
        </authorList>
    </citation>
    <scope>NUCLEOTIDE SEQUENCE</scope>
    <source>
        <strain evidence="1">Pi057C3</strain>
    </source>
</reference>
<proteinExistence type="predicted"/>
<comment type="caution">
    <text evidence="1">The sequence shown here is derived from an EMBL/GenBank/DDBJ whole genome shotgun (WGS) entry which is preliminary data.</text>
</comment>
<evidence type="ECO:0000313" key="2">
    <source>
        <dbReference type="Proteomes" id="UP001209570"/>
    </source>
</evidence>
<dbReference type="AlphaFoldDB" id="A0AAD5M2X9"/>
<dbReference type="Proteomes" id="UP001209570">
    <property type="component" value="Unassembled WGS sequence"/>
</dbReference>
<keyword evidence="2" id="KW-1185">Reference proteome</keyword>
<sequence length="229" mass="25925">MASSMAFRDAALAWRELLADPTHHKVMEDHASLVLSVAMALAQPTAEAHVDWAALRSQLKTPEEEQPLLALACTVEELVEVIVRERLAFLFSDSPTATPDDTSASQRERLAQQSAAVEELPDRFRLEFLETLRGHWTRLQQAAEESKPRGPTLAQFNWRVVRPFVLMRFVLSDGRRHVVKASQQQFHQLRYHTAKVLQEMNRVEAHPIMRLARMEQDNAAIDSASSAVP</sequence>
<accession>A0AAD5M2X9</accession>
<dbReference type="PANTHER" id="PTHR15666:SF1">
    <property type="entry name" value="COMM DOMAIN-CONTAINING PROTEIN 5"/>
    <property type="match status" value="1"/>
</dbReference>
<protein>
    <recommendedName>
        <fullName evidence="3">COMM domain-containing protein</fullName>
    </recommendedName>
</protein>
<name>A0AAD5M2X9_PYTIN</name>
<organism evidence="1 2">
    <name type="scientific">Pythium insidiosum</name>
    <name type="common">Pythiosis disease agent</name>
    <dbReference type="NCBI Taxonomy" id="114742"/>
    <lineage>
        <taxon>Eukaryota</taxon>
        <taxon>Sar</taxon>
        <taxon>Stramenopiles</taxon>
        <taxon>Oomycota</taxon>
        <taxon>Peronosporomycetes</taxon>
        <taxon>Pythiales</taxon>
        <taxon>Pythiaceae</taxon>
        <taxon>Pythium</taxon>
    </lineage>
</organism>
<dbReference type="PANTHER" id="PTHR15666">
    <property type="entry name" value="COMM DOMAIN CONTAINING PROTEIN 5"/>
    <property type="match status" value="1"/>
</dbReference>
<dbReference type="GO" id="GO:0005634">
    <property type="term" value="C:nucleus"/>
    <property type="evidence" value="ECO:0007669"/>
    <property type="project" value="TreeGrafter"/>
</dbReference>
<evidence type="ECO:0008006" key="3">
    <source>
        <dbReference type="Google" id="ProtNLM"/>
    </source>
</evidence>
<dbReference type="InterPro" id="IPR037357">
    <property type="entry name" value="COMMD5"/>
</dbReference>
<evidence type="ECO:0000313" key="1">
    <source>
        <dbReference type="EMBL" id="KAJ0393223.1"/>
    </source>
</evidence>